<dbReference type="PANTHER" id="PTHR31438:SF1">
    <property type="entry name" value="LYSINE N-ACYLTRANSFERASE C17G9.06C-RELATED"/>
    <property type="match status" value="1"/>
</dbReference>
<proteinExistence type="predicted"/>
<dbReference type="SUPFAM" id="SSF55729">
    <property type="entry name" value="Acyl-CoA N-acyltransferases (Nat)"/>
    <property type="match status" value="1"/>
</dbReference>
<accession>A0A2M9BE18</accession>
<comment type="caution">
    <text evidence="3">The sequence shown here is derived from an EMBL/GenBank/DDBJ whole genome shotgun (WGS) entry which is preliminary data.</text>
</comment>
<dbReference type="EMBL" id="PGEZ01000001">
    <property type="protein sequence ID" value="PJJ56198.1"/>
    <property type="molecule type" value="Genomic_DNA"/>
</dbReference>
<keyword evidence="4" id="KW-1185">Reference proteome</keyword>
<dbReference type="Proteomes" id="UP000230842">
    <property type="component" value="Unassembled WGS sequence"/>
</dbReference>
<gene>
    <name evidence="3" type="ORF">CLV56_0402</name>
</gene>
<evidence type="ECO:0000313" key="3">
    <source>
        <dbReference type="EMBL" id="PJJ56198.1"/>
    </source>
</evidence>
<keyword evidence="3" id="KW-0808">Transferase</keyword>
<dbReference type="PROSITE" id="PS51186">
    <property type="entry name" value="GNAT"/>
    <property type="match status" value="1"/>
</dbReference>
<keyword evidence="1" id="KW-0046">Antibiotic resistance</keyword>
<dbReference type="Pfam" id="PF13523">
    <property type="entry name" value="Acetyltransf_8"/>
    <property type="match status" value="1"/>
</dbReference>
<dbReference type="PANTHER" id="PTHR31438">
    <property type="entry name" value="LYSINE N-ACYLTRANSFERASE C17G9.06C-RELATED"/>
    <property type="match status" value="1"/>
</dbReference>
<protein>
    <submittedName>
        <fullName evidence="3">Aminoglycoside 6'-N-acetyltransferase</fullName>
    </submittedName>
</protein>
<evidence type="ECO:0000313" key="4">
    <source>
        <dbReference type="Proteomes" id="UP000230842"/>
    </source>
</evidence>
<reference evidence="3 4" key="1">
    <citation type="submission" date="2017-11" db="EMBL/GenBank/DDBJ databases">
        <title>Genomic Encyclopedia of Archaeal and Bacterial Type Strains, Phase II (KMG-II): From Individual Species to Whole Genera.</title>
        <authorList>
            <person name="Goeker M."/>
        </authorList>
    </citation>
    <scope>NUCLEOTIDE SEQUENCE [LARGE SCALE GENOMIC DNA]</scope>
    <source>
        <strain evidence="3 4">DSM 27763</strain>
    </source>
</reference>
<feature type="domain" description="N-acetyltransferase" evidence="2">
    <location>
        <begin position="4"/>
        <end position="171"/>
    </location>
</feature>
<name>A0A2M9BE18_9ACTN</name>
<dbReference type="GO" id="GO:0046677">
    <property type="term" value="P:response to antibiotic"/>
    <property type="evidence" value="ECO:0007669"/>
    <property type="project" value="UniProtKB-KW"/>
</dbReference>
<organism evidence="3 4">
    <name type="scientific">Mumia flava</name>
    <dbReference type="NCBI Taxonomy" id="1348852"/>
    <lineage>
        <taxon>Bacteria</taxon>
        <taxon>Bacillati</taxon>
        <taxon>Actinomycetota</taxon>
        <taxon>Actinomycetes</taxon>
        <taxon>Propionibacteriales</taxon>
        <taxon>Nocardioidaceae</taxon>
        <taxon>Mumia</taxon>
    </lineage>
</organism>
<dbReference type="InterPro" id="IPR000182">
    <property type="entry name" value="GNAT_dom"/>
</dbReference>
<dbReference type="OrthoDB" id="9814648at2"/>
<dbReference type="InterPro" id="IPR016181">
    <property type="entry name" value="Acyl_CoA_acyltransferase"/>
</dbReference>
<sequence length="184" mass="20366">MPVWTFRAMTDADLPDFVRWRNEPHVTTWFPRPPADVDAARDRYGARLRGDHPTVMRVAMLDGRPVGYVQDFPVDANDEYAVRIQLPGAAGFDYLIGEPDLVGRGLGTAMLRAYVPAVLLDAHPDAPWIVACPDARNAASLRVLDKLGFEQRQWITPPGEEFAVIVCRLARADANALGNVVTSE</sequence>
<dbReference type="RefSeq" id="WP_100414315.1">
    <property type="nucleotide sequence ID" value="NZ_PGEZ01000001.1"/>
</dbReference>
<evidence type="ECO:0000259" key="2">
    <source>
        <dbReference type="PROSITE" id="PS51186"/>
    </source>
</evidence>
<evidence type="ECO:0000256" key="1">
    <source>
        <dbReference type="ARBA" id="ARBA00023251"/>
    </source>
</evidence>
<dbReference type="AlphaFoldDB" id="A0A2M9BE18"/>
<dbReference type="Gene3D" id="3.40.630.30">
    <property type="match status" value="1"/>
</dbReference>
<dbReference type="GO" id="GO:0016410">
    <property type="term" value="F:N-acyltransferase activity"/>
    <property type="evidence" value="ECO:0007669"/>
    <property type="project" value="TreeGrafter"/>
</dbReference>